<keyword evidence="7 8" id="KW-0472">Membrane</keyword>
<name>A0A859R5Y5_9HYPH</name>
<keyword evidence="5 8" id="KW-0812">Transmembrane</keyword>
<comment type="similarity">
    <text evidence="2">Belongs to the ABC-2 integral membrane protein family.</text>
</comment>
<dbReference type="Pfam" id="PF01061">
    <property type="entry name" value="ABC2_membrane"/>
    <property type="match status" value="1"/>
</dbReference>
<evidence type="ECO:0000256" key="1">
    <source>
        <dbReference type="ARBA" id="ARBA00004429"/>
    </source>
</evidence>
<comment type="subcellular location">
    <subcellularLocation>
        <location evidence="1">Cell inner membrane</location>
        <topology evidence="1">Multi-pass membrane protein</topology>
    </subcellularLocation>
</comment>
<dbReference type="PRINTS" id="PR00164">
    <property type="entry name" value="ABC2TRNSPORT"/>
</dbReference>
<evidence type="ECO:0000313" key="11">
    <source>
        <dbReference type="Proteomes" id="UP000510721"/>
    </source>
</evidence>
<evidence type="ECO:0000256" key="8">
    <source>
        <dbReference type="SAM" id="Phobius"/>
    </source>
</evidence>
<feature type="transmembrane region" description="Helical" evidence="8">
    <location>
        <begin position="230"/>
        <end position="250"/>
    </location>
</feature>
<evidence type="ECO:0000256" key="5">
    <source>
        <dbReference type="ARBA" id="ARBA00022692"/>
    </source>
</evidence>
<feature type="transmembrane region" description="Helical" evidence="8">
    <location>
        <begin position="175"/>
        <end position="193"/>
    </location>
</feature>
<proteinExistence type="inferred from homology"/>
<keyword evidence="4" id="KW-1003">Cell membrane</keyword>
<feature type="domain" description="ABC-2 type transporter transmembrane" evidence="9">
    <location>
        <begin position="12"/>
        <end position="217"/>
    </location>
</feature>
<keyword evidence="6 8" id="KW-1133">Transmembrane helix</keyword>
<evidence type="ECO:0000256" key="2">
    <source>
        <dbReference type="ARBA" id="ARBA00007783"/>
    </source>
</evidence>
<keyword evidence="3" id="KW-0813">Transport</keyword>
<dbReference type="GO" id="GO:0043190">
    <property type="term" value="C:ATP-binding cassette (ABC) transporter complex"/>
    <property type="evidence" value="ECO:0007669"/>
    <property type="project" value="InterPro"/>
</dbReference>
<evidence type="ECO:0000256" key="4">
    <source>
        <dbReference type="ARBA" id="ARBA00022475"/>
    </source>
</evidence>
<evidence type="ECO:0000256" key="3">
    <source>
        <dbReference type="ARBA" id="ARBA00022448"/>
    </source>
</evidence>
<dbReference type="RefSeq" id="WP_180943964.1">
    <property type="nucleotide sequence ID" value="NZ_CP041241.1"/>
</dbReference>
<gene>
    <name evidence="10" type="ORF">FKV68_30725</name>
</gene>
<feature type="transmembrane region" description="Helical" evidence="8">
    <location>
        <begin position="108"/>
        <end position="127"/>
    </location>
</feature>
<dbReference type="KEGG" id="emx:FKV68_30725"/>
<feature type="transmembrane region" description="Helical" evidence="8">
    <location>
        <begin position="139"/>
        <end position="163"/>
    </location>
</feature>
<organism evidence="10 11">
    <name type="scientific">Sinorhizobium mexicanum</name>
    <dbReference type="NCBI Taxonomy" id="375549"/>
    <lineage>
        <taxon>Bacteria</taxon>
        <taxon>Pseudomonadati</taxon>
        <taxon>Pseudomonadota</taxon>
        <taxon>Alphaproteobacteria</taxon>
        <taxon>Hyphomicrobiales</taxon>
        <taxon>Rhizobiaceae</taxon>
        <taxon>Sinorhizobium/Ensifer group</taxon>
        <taxon>Sinorhizobium</taxon>
    </lineage>
</organism>
<keyword evidence="10" id="KW-0614">Plasmid</keyword>
<accession>A0A859R5Y5</accession>
<dbReference type="EMBL" id="CP041241">
    <property type="protein sequence ID" value="QLL66281.1"/>
    <property type="molecule type" value="Genomic_DNA"/>
</dbReference>
<protein>
    <submittedName>
        <fullName evidence="10">ABC transporter permease</fullName>
    </submittedName>
</protein>
<evidence type="ECO:0000256" key="6">
    <source>
        <dbReference type="ARBA" id="ARBA00022989"/>
    </source>
</evidence>
<dbReference type="PANTHER" id="PTHR30413">
    <property type="entry name" value="INNER MEMBRANE TRANSPORT PERMEASE"/>
    <property type="match status" value="1"/>
</dbReference>
<evidence type="ECO:0000256" key="7">
    <source>
        <dbReference type="ARBA" id="ARBA00023136"/>
    </source>
</evidence>
<evidence type="ECO:0000259" key="9">
    <source>
        <dbReference type="Pfam" id="PF01061"/>
    </source>
</evidence>
<keyword evidence="11" id="KW-1185">Reference proteome</keyword>
<dbReference type="PANTHER" id="PTHR30413:SF8">
    <property type="entry name" value="TRANSPORT PERMEASE PROTEIN"/>
    <property type="match status" value="1"/>
</dbReference>
<dbReference type="InterPro" id="IPR000412">
    <property type="entry name" value="ABC_2_transport"/>
</dbReference>
<dbReference type="GO" id="GO:0140359">
    <property type="term" value="F:ABC-type transporter activity"/>
    <property type="evidence" value="ECO:0007669"/>
    <property type="project" value="InterPro"/>
</dbReference>
<evidence type="ECO:0000313" key="10">
    <source>
        <dbReference type="EMBL" id="QLL66281.1"/>
    </source>
</evidence>
<feature type="transmembrane region" description="Helical" evidence="8">
    <location>
        <begin position="29"/>
        <end position="48"/>
    </location>
</feature>
<dbReference type="AlphaFoldDB" id="A0A859R5Y5"/>
<dbReference type="InterPro" id="IPR013525">
    <property type="entry name" value="ABC2_TM"/>
</dbReference>
<feature type="transmembrane region" description="Helical" evidence="8">
    <location>
        <begin position="54"/>
        <end position="72"/>
    </location>
</feature>
<sequence length="256" mass="28295">MELIRQHARVTAALMIREMSTRYGGKPGGYLWALFDPVAHVVMLTLIFQTIARLPALGTSFPLFFATGYLPFHCYQTMQSFVSGTIKSNKALLSYPMVTPADAVSSRYLLQASTSFLIVIIVMNVVALESDLTLHIDLASAAGACFLATLLGLGVGLSNIALFARFPIYEQIFGVVMRPLMLLSGVLFLPHLIPHPFDDVLLFNPVVHAIILFRKGVYPEYWAQGLDLNYLYTFTAISVFVGLSLFTFSARAMREG</sequence>
<geneLocation type="plasmid" evidence="11">
    <name>pemeittgr7c</name>
</geneLocation>
<dbReference type="GO" id="GO:0015920">
    <property type="term" value="P:lipopolysaccharide transport"/>
    <property type="evidence" value="ECO:0007669"/>
    <property type="project" value="TreeGrafter"/>
</dbReference>
<dbReference type="Proteomes" id="UP000510721">
    <property type="component" value="Plasmid pEmeITTGR7c"/>
</dbReference>
<reference evidence="10 11" key="1">
    <citation type="submission" date="2019-06" db="EMBL/GenBank/DDBJ databases">
        <title>Complete genome sequence of Ensifer mexicanus ITTG R7 isolated from nodules of Acacia angustissima (Mill.) Kuntze.</title>
        <authorList>
            <person name="Rincon-Rosales R."/>
            <person name="Rogel M.A."/>
            <person name="Guerrero G."/>
            <person name="Rincon-Molina C.I."/>
            <person name="Lopez-Lopez A."/>
            <person name="Martinez-Romero E."/>
        </authorList>
    </citation>
    <scope>NUCLEOTIDE SEQUENCE [LARGE SCALE GENOMIC DNA]</scope>
    <source>
        <strain evidence="10 11">ITTG R7</strain>
        <plasmid evidence="11">pemeittgr7c</plasmid>
    </source>
</reference>